<feature type="transmembrane region" description="Helical" evidence="1">
    <location>
        <begin position="46"/>
        <end position="69"/>
    </location>
</feature>
<keyword evidence="1" id="KW-1133">Transmembrane helix</keyword>
<accession>A0A4D7AYF6</accession>
<evidence type="ECO:0000313" key="3">
    <source>
        <dbReference type="EMBL" id="QCI58762.1"/>
    </source>
</evidence>
<dbReference type="RefSeq" id="WP_036630220.1">
    <property type="nucleotide sequence ID" value="NZ_CAUWCU010000011.1"/>
</dbReference>
<dbReference type="EMBL" id="CP034413">
    <property type="protein sequence ID" value="QCI58762.1"/>
    <property type="molecule type" value="Genomic_DNA"/>
</dbReference>
<organism evidence="3 4">
    <name type="scientific">Dysosmobacter welbionis</name>
    <dbReference type="NCBI Taxonomy" id="2093857"/>
    <lineage>
        <taxon>Bacteria</taxon>
        <taxon>Bacillati</taxon>
        <taxon>Bacillota</taxon>
        <taxon>Clostridia</taxon>
        <taxon>Eubacteriales</taxon>
        <taxon>Oscillospiraceae</taxon>
        <taxon>Dysosmobacter</taxon>
    </lineage>
</organism>
<feature type="transmembrane region" description="Helical" evidence="1">
    <location>
        <begin position="131"/>
        <end position="152"/>
    </location>
</feature>
<feature type="transmembrane region" description="Helical" evidence="1">
    <location>
        <begin position="164"/>
        <end position="187"/>
    </location>
</feature>
<dbReference type="GeneID" id="89521859"/>
<keyword evidence="1" id="KW-0812">Transmembrane</keyword>
<feature type="domain" description="Nucleoside transporter/FeoB GTPase Gate" evidence="2">
    <location>
        <begin position="44"/>
        <end position="151"/>
    </location>
</feature>
<gene>
    <name evidence="3" type="ORF">EIO64_05630</name>
</gene>
<dbReference type="Pfam" id="PF07670">
    <property type="entry name" value="Gate"/>
    <property type="match status" value="1"/>
</dbReference>
<evidence type="ECO:0000256" key="1">
    <source>
        <dbReference type="SAM" id="Phobius"/>
    </source>
</evidence>
<name>A0A4D7AYF6_9FIRM</name>
<reference evidence="4" key="1">
    <citation type="submission" date="2018-12" db="EMBL/GenBank/DDBJ databases">
        <title>Dusodibacter welbiota gen. nov., sp. nov., isolated from human faeces and emended description of the Oscillibacter genus.</title>
        <authorList>
            <person name="Le Roy T."/>
            <person name="Van der Smissen P."/>
            <person name="Delzenne N."/>
            <person name="Muccioli G."/>
            <person name="Collet J.F."/>
            <person name="Cani P.D."/>
        </authorList>
    </citation>
    <scope>NUCLEOTIDE SEQUENCE [LARGE SCALE GENOMIC DNA]</scope>
    <source>
        <strain evidence="4">J115</strain>
    </source>
</reference>
<dbReference type="Proteomes" id="UP000298642">
    <property type="component" value="Chromosome"/>
</dbReference>
<protein>
    <submittedName>
        <fullName evidence="3">Spore maturation protein A</fullName>
    </submittedName>
</protein>
<dbReference type="InterPro" id="IPR011642">
    <property type="entry name" value="Gate_dom"/>
</dbReference>
<proteinExistence type="predicted"/>
<dbReference type="KEGG" id="obj:EIO64_05630"/>
<evidence type="ECO:0000259" key="2">
    <source>
        <dbReference type="Pfam" id="PF07670"/>
    </source>
</evidence>
<dbReference type="AlphaFoldDB" id="A0A4D7AYF6"/>
<keyword evidence="1" id="KW-0472">Membrane</keyword>
<sequence>MAMTWIWTGMVVLSLVFGLFTGNLDAVADAAMDGAASAVELSVSMAGILCLWSGVMEIMNVCGLSAGLARAFRPILRRLMPQASRDEKTLAALSANVSANLLGLGNAATPLGIQAARRMARGCSGTASDELCLLVVLNTASIQLLPATIASVRSASGAQSPFDILPAVWLASALSVVVGVLTAKFLAAVGRCRR</sequence>
<evidence type="ECO:0000313" key="4">
    <source>
        <dbReference type="Proteomes" id="UP000298642"/>
    </source>
</evidence>
<keyword evidence="4" id="KW-1185">Reference proteome</keyword>